<gene>
    <name evidence="5" type="ORF">QVN81_07590</name>
    <name evidence="6" type="ORF">QVN84_08895</name>
</gene>
<organism evidence="6 8">
    <name type="scientific">Leyella lascolaii</name>
    <dbReference type="NCBI Taxonomy" id="1776379"/>
    <lineage>
        <taxon>Bacteria</taxon>
        <taxon>Pseudomonadati</taxon>
        <taxon>Bacteroidota</taxon>
        <taxon>Bacteroidia</taxon>
        <taxon>Bacteroidales</taxon>
        <taxon>Prevotellaceae</taxon>
        <taxon>Leyella</taxon>
    </lineage>
</organism>
<evidence type="ECO:0000313" key="7">
    <source>
        <dbReference type="Proteomes" id="UP001167831"/>
    </source>
</evidence>
<keyword evidence="2" id="KW-0238">DNA-binding</keyword>
<keyword evidence="1" id="KW-0805">Transcription regulation</keyword>
<dbReference type="EMBL" id="JAUEIF010000007">
    <property type="protein sequence ID" value="MDN0025631.1"/>
    <property type="molecule type" value="Genomic_DNA"/>
</dbReference>
<dbReference type="InterPro" id="IPR009057">
    <property type="entry name" value="Homeodomain-like_sf"/>
</dbReference>
<dbReference type="Pfam" id="PF12833">
    <property type="entry name" value="HTH_18"/>
    <property type="match status" value="1"/>
</dbReference>
<feature type="domain" description="HTH araC/xylS-type" evidence="4">
    <location>
        <begin position="195"/>
        <end position="293"/>
    </location>
</feature>
<dbReference type="SUPFAM" id="SSF46689">
    <property type="entry name" value="Homeodomain-like"/>
    <property type="match status" value="1"/>
</dbReference>
<dbReference type="RefSeq" id="WP_068855247.1">
    <property type="nucleotide sequence ID" value="NZ_JAUEIE010000006.1"/>
</dbReference>
<name>A0AAW7JX87_9BACT</name>
<evidence type="ECO:0000313" key="8">
    <source>
        <dbReference type="Proteomes" id="UP001168478"/>
    </source>
</evidence>
<dbReference type="Gene3D" id="1.10.10.60">
    <property type="entry name" value="Homeodomain-like"/>
    <property type="match status" value="1"/>
</dbReference>
<dbReference type="AlphaFoldDB" id="A0AAW7JX87"/>
<evidence type="ECO:0000256" key="2">
    <source>
        <dbReference type="ARBA" id="ARBA00023125"/>
    </source>
</evidence>
<evidence type="ECO:0000256" key="1">
    <source>
        <dbReference type="ARBA" id="ARBA00023015"/>
    </source>
</evidence>
<proteinExistence type="predicted"/>
<sequence length="294" mass="33697">MDNIPYLNDATRLARLHECMENRADVCSSGGVVSDFPQRMYDGFINFGIGLIVCHEGDFDFILSDKTYTAKHGETVFMTEHTYFRIVRKSRQLQASIIIYKTEPIRYVIGTIVQSVQIYARMSPELPCVWSTGCENDISRYISLIGNDAPQPENMFAASEQKMLLMSLTYRLCRIFSNKFFAEGSSNARRTEVFLKLIQLIGRHYMTERGVAFYAGQLFLSPKYLSELSKSMCGYTVQQLVFKAITRKAMSLLDSTNMTVAEIADKFRFPNPSSFGTFFRKQTGMSPQKYRERL</sequence>
<evidence type="ECO:0000259" key="4">
    <source>
        <dbReference type="PROSITE" id="PS01124"/>
    </source>
</evidence>
<dbReference type="PROSITE" id="PS01124">
    <property type="entry name" value="HTH_ARAC_FAMILY_2"/>
    <property type="match status" value="1"/>
</dbReference>
<dbReference type="Proteomes" id="UP001167831">
    <property type="component" value="Unassembled WGS sequence"/>
</dbReference>
<dbReference type="PANTHER" id="PTHR43280">
    <property type="entry name" value="ARAC-FAMILY TRANSCRIPTIONAL REGULATOR"/>
    <property type="match status" value="1"/>
</dbReference>
<dbReference type="GO" id="GO:0043565">
    <property type="term" value="F:sequence-specific DNA binding"/>
    <property type="evidence" value="ECO:0007669"/>
    <property type="project" value="InterPro"/>
</dbReference>
<protein>
    <submittedName>
        <fullName evidence="6">AraC family transcriptional regulator</fullName>
    </submittedName>
</protein>
<keyword evidence="3" id="KW-0804">Transcription</keyword>
<evidence type="ECO:0000313" key="6">
    <source>
        <dbReference type="EMBL" id="MDN0025631.1"/>
    </source>
</evidence>
<reference evidence="6" key="1">
    <citation type="submission" date="2023-06" db="EMBL/GenBank/DDBJ databases">
        <authorList>
            <person name="Zeman M."/>
            <person name="Kubasova T."/>
            <person name="Jahodarova E."/>
            <person name="Nykrynova M."/>
            <person name="Rychlik I."/>
        </authorList>
    </citation>
    <scope>NUCLEOTIDE SEQUENCE</scope>
    <source>
        <strain evidence="6">ET15</strain>
        <strain evidence="5">ET37</strain>
    </source>
</reference>
<accession>A0AAW7JX87</accession>
<dbReference type="SMART" id="SM00342">
    <property type="entry name" value="HTH_ARAC"/>
    <property type="match status" value="1"/>
</dbReference>
<evidence type="ECO:0000313" key="5">
    <source>
        <dbReference type="EMBL" id="MDN0022878.1"/>
    </source>
</evidence>
<dbReference type="EMBL" id="JAUEIE010000006">
    <property type="protein sequence ID" value="MDN0022878.1"/>
    <property type="molecule type" value="Genomic_DNA"/>
</dbReference>
<dbReference type="InterPro" id="IPR018060">
    <property type="entry name" value="HTH_AraC"/>
</dbReference>
<dbReference type="Proteomes" id="UP001168478">
    <property type="component" value="Unassembled WGS sequence"/>
</dbReference>
<dbReference type="GO" id="GO:0003700">
    <property type="term" value="F:DNA-binding transcription factor activity"/>
    <property type="evidence" value="ECO:0007669"/>
    <property type="project" value="InterPro"/>
</dbReference>
<keyword evidence="7" id="KW-1185">Reference proteome</keyword>
<evidence type="ECO:0000256" key="3">
    <source>
        <dbReference type="ARBA" id="ARBA00023163"/>
    </source>
</evidence>
<dbReference type="PANTHER" id="PTHR43280:SF32">
    <property type="entry name" value="TRANSCRIPTIONAL REGULATORY PROTEIN"/>
    <property type="match status" value="1"/>
</dbReference>
<reference evidence="6" key="2">
    <citation type="submission" date="2023-08" db="EMBL/GenBank/DDBJ databases">
        <title>Identification and characterization of horizontal gene transfer across gut microbiota members of farm animals based on homology search.</title>
        <authorList>
            <person name="Schwarzerova J."/>
            <person name="Nykrynova M."/>
            <person name="Jureckova K."/>
            <person name="Cejkova D."/>
            <person name="Rychlik I."/>
        </authorList>
    </citation>
    <scope>NUCLEOTIDE SEQUENCE</scope>
    <source>
        <strain evidence="6">ET15</strain>
        <strain evidence="5">ET37</strain>
    </source>
</reference>
<comment type="caution">
    <text evidence="6">The sequence shown here is derived from an EMBL/GenBank/DDBJ whole genome shotgun (WGS) entry which is preliminary data.</text>
</comment>